<protein>
    <submittedName>
        <fullName evidence="1">Uncharacterized protein</fullName>
    </submittedName>
</protein>
<reference evidence="1 2" key="1">
    <citation type="submission" date="2020-08" db="EMBL/GenBank/DDBJ databases">
        <title>Genomic Encyclopedia of Type Strains, Phase IV (KMG-V): Genome sequencing to study the core and pangenomes of soil and plant-associated prokaryotes.</title>
        <authorList>
            <person name="Whitman W."/>
        </authorList>
    </citation>
    <scope>NUCLEOTIDE SEQUENCE [LARGE SCALE GENOMIC DNA]</scope>
    <source>
        <strain evidence="1 2">SEMIA 4084</strain>
    </source>
</reference>
<keyword evidence="2" id="KW-1185">Reference proteome</keyword>
<organism evidence="1 2">
    <name type="scientific">Rhizobium giardinii</name>
    <dbReference type="NCBI Taxonomy" id="56731"/>
    <lineage>
        <taxon>Bacteria</taxon>
        <taxon>Pseudomonadati</taxon>
        <taxon>Pseudomonadota</taxon>
        <taxon>Alphaproteobacteria</taxon>
        <taxon>Hyphomicrobiales</taxon>
        <taxon>Rhizobiaceae</taxon>
        <taxon>Rhizobium/Agrobacterium group</taxon>
        <taxon>Rhizobium</taxon>
    </lineage>
</organism>
<dbReference type="EMBL" id="JACHBK010000005">
    <property type="protein sequence ID" value="MBB5535921.1"/>
    <property type="molecule type" value="Genomic_DNA"/>
</dbReference>
<evidence type="ECO:0000313" key="2">
    <source>
        <dbReference type="Proteomes" id="UP000585507"/>
    </source>
</evidence>
<sequence>MACLPRLMGRGRALEVLLGGADIDGDLIASVQCPQGQERIRQLMETGLQTIEDTETRLGHCTGELGKE</sequence>
<comment type="caution">
    <text evidence="1">The sequence shown here is derived from an EMBL/GenBank/DDBJ whole genome shotgun (WGS) entry which is preliminary data.</text>
</comment>
<name>A0A7W8UAP0_9HYPH</name>
<proteinExistence type="predicted"/>
<dbReference type="AlphaFoldDB" id="A0A7W8UAP0"/>
<gene>
    <name evidence="1" type="ORF">GGD55_002625</name>
</gene>
<evidence type="ECO:0000313" key="1">
    <source>
        <dbReference type="EMBL" id="MBB5535921.1"/>
    </source>
</evidence>
<dbReference type="Proteomes" id="UP000585507">
    <property type="component" value="Unassembled WGS sequence"/>
</dbReference>
<accession>A0A7W8UAP0</accession>